<evidence type="ECO:0000313" key="13">
    <source>
        <dbReference type="Proteomes" id="UP000305109"/>
    </source>
</evidence>
<comment type="domain">
    <text evidence="9">The last Arg residue of the ACP-binding site is essential for the weak association between ACP/AcpP and FabH.</text>
</comment>
<comment type="subcellular location">
    <subcellularLocation>
        <location evidence="9">Cytoplasm</location>
    </subcellularLocation>
</comment>
<evidence type="ECO:0000259" key="11">
    <source>
        <dbReference type="Pfam" id="PF08545"/>
    </source>
</evidence>
<dbReference type="Pfam" id="PF08545">
    <property type="entry name" value="ACP_syn_III"/>
    <property type="match status" value="1"/>
</dbReference>
<keyword evidence="2 9" id="KW-0963">Cytoplasm</keyword>
<dbReference type="InterPro" id="IPR013747">
    <property type="entry name" value="ACP_syn_III_C"/>
</dbReference>
<evidence type="ECO:0000256" key="9">
    <source>
        <dbReference type="HAMAP-Rule" id="MF_01815"/>
    </source>
</evidence>
<evidence type="ECO:0000256" key="6">
    <source>
        <dbReference type="ARBA" id="ARBA00023098"/>
    </source>
</evidence>
<keyword evidence="4 9" id="KW-0808">Transferase</keyword>
<dbReference type="Pfam" id="PF08541">
    <property type="entry name" value="ACP_syn_III_C"/>
    <property type="match status" value="1"/>
</dbReference>
<evidence type="ECO:0000256" key="2">
    <source>
        <dbReference type="ARBA" id="ARBA00022490"/>
    </source>
</evidence>
<evidence type="ECO:0000256" key="5">
    <source>
        <dbReference type="ARBA" id="ARBA00022832"/>
    </source>
</evidence>
<dbReference type="SUPFAM" id="SSF53901">
    <property type="entry name" value="Thiolase-like"/>
    <property type="match status" value="1"/>
</dbReference>
<dbReference type="NCBIfam" id="TIGR00747">
    <property type="entry name" value="fabH"/>
    <property type="match status" value="1"/>
</dbReference>
<feature type="domain" description="Beta-ketoacyl-[acyl-carrier-protein] synthase III C-terminal" evidence="10">
    <location>
        <begin position="242"/>
        <end position="331"/>
    </location>
</feature>
<dbReference type="InterPro" id="IPR004655">
    <property type="entry name" value="FabH"/>
</dbReference>
<dbReference type="InterPro" id="IPR016039">
    <property type="entry name" value="Thiolase-like"/>
</dbReference>
<comment type="caution">
    <text evidence="12">The sequence shown here is derived from an EMBL/GenBank/DDBJ whole genome shotgun (WGS) entry which is preliminary data.</text>
</comment>
<keyword evidence="5 9" id="KW-0276">Fatty acid metabolism</keyword>
<dbReference type="PANTHER" id="PTHR34069">
    <property type="entry name" value="3-OXOACYL-[ACYL-CARRIER-PROTEIN] SYNTHASE 3"/>
    <property type="match status" value="1"/>
</dbReference>
<dbReference type="InterPro" id="IPR013751">
    <property type="entry name" value="ACP_syn_III_N"/>
</dbReference>
<sequence length="344" mass="35731">MAAPITATTGSPHSAIMGLGVYRPSRIVDNAEICQSIDSSDEWIQTRSGIKTRRFAGPEESILEMSVAAGHRALASSGVAPERIGCVIVATSTYLYQSPAVAPQIAHRLGIYGAAFDVSAGCAGFCHSLAVASDLVRGGSAEHVLVIGVERMSECLDLTDRTTAFIFSDGAGAVVVGPSHTPGIGPVEWGSDGSQANVICQAPSWDVYRDNPTGPRPTVKLDGMAVFRWAAFEMEKVARAALDRAGVAPEQLDAFVPHQANLRITDIIAKRLGLSPDAAVARDIVDSGNTSAASVPLAMDTLLRSGEAPAGGTALLIAFGAGLSYAAQVVRLPAHGDCQDDVKP</sequence>
<feature type="active site" evidence="9">
    <location>
        <position position="258"/>
    </location>
</feature>
<evidence type="ECO:0000259" key="10">
    <source>
        <dbReference type="Pfam" id="PF08541"/>
    </source>
</evidence>
<dbReference type="PANTHER" id="PTHR34069:SF2">
    <property type="entry name" value="BETA-KETOACYL-[ACYL-CARRIER-PROTEIN] SYNTHASE III"/>
    <property type="match status" value="1"/>
</dbReference>
<accession>A0ABY2RLG4</accession>
<keyword evidence="7 9" id="KW-0275">Fatty acid biosynthesis</keyword>
<keyword evidence="8 9" id="KW-0012">Acyltransferase</keyword>
<evidence type="ECO:0000256" key="7">
    <source>
        <dbReference type="ARBA" id="ARBA00023160"/>
    </source>
</evidence>
<keyword evidence="9" id="KW-0511">Multifunctional enzyme</keyword>
<keyword evidence="3 9" id="KW-0444">Lipid biosynthesis</keyword>
<comment type="function">
    <text evidence="9">Catalyzes the condensation reaction of fatty acid synthesis by the addition to an acyl acceptor of two carbons from malonyl-ACP. Catalyzes the first condensation reaction which initiates fatty acid synthesis and may therefore play a role in governing the total rate of fatty acid production. Possesses both acetoacetyl-ACP synthase and acetyl transacylase activities. Its substrate specificity determines the biosynthesis of branched-chain and/or straight-chain of fatty acids.</text>
</comment>
<dbReference type="Gene3D" id="3.40.47.10">
    <property type="match status" value="2"/>
</dbReference>
<comment type="subunit">
    <text evidence="9">Homodimer.</text>
</comment>
<dbReference type="NCBIfam" id="NF006829">
    <property type="entry name" value="PRK09352.1"/>
    <property type="match status" value="1"/>
</dbReference>
<organism evidence="12 13">
    <name type="scientific">Rhodococcus oryzae</name>
    <dbReference type="NCBI Taxonomy" id="2571143"/>
    <lineage>
        <taxon>Bacteria</taxon>
        <taxon>Bacillati</taxon>
        <taxon>Actinomycetota</taxon>
        <taxon>Actinomycetes</taxon>
        <taxon>Mycobacteriales</taxon>
        <taxon>Nocardiaceae</taxon>
        <taxon>Rhodococcus</taxon>
    </lineage>
</organism>
<keyword evidence="6 9" id="KW-0443">Lipid metabolism</keyword>
<evidence type="ECO:0000256" key="4">
    <source>
        <dbReference type="ARBA" id="ARBA00022679"/>
    </source>
</evidence>
<protein>
    <recommendedName>
        <fullName evidence="9">Beta-ketoacyl-[acyl-carrier-protein] synthase III</fullName>
        <shortName evidence="9">Beta-ketoacyl-ACP synthase III</shortName>
        <shortName evidence="9">KAS III</shortName>
        <ecNumber evidence="9">2.3.1.180</ecNumber>
    </recommendedName>
    <alternativeName>
        <fullName evidence="9">3-oxoacyl-[acyl-carrier-protein] synthase 3</fullName>
    </alternativeName>
    <alternativeName>
        <fullName evidence="9">3-oxoacyl-[acyl-carrier-protein] synthase III</fullName>
    </alternativeName>
</protein>
<feature type="active site" evidence="9">
    <location>
        <position position="289"/>
    </location>
</feature>
<dbReference type="HAMAP" id="MF_01815">
    <property type="entry name" value="FabH"/>
    <property type="match status" value="1"/>
</dbReference>
<dbReference type="EMBL" id="SUMD01000005">
    <property type="protein sequence ID" value="TJZ78014.1"/>
    <property type="molecule type" value="Genomic_DNA"/>
</dbReference>
<feature type="domain" description="Beta-ketoacyl-[acyl-carrier-protein] synthase III N-terminal" evidence="11">
    <location>
        <begin position="116"/>
        <end position="193"/>
    </location>
</feature>
<dbReference type="Proteomes" id="UP000305109">
    <property type="component" value="Unassembled WGS sequence"/>
</dbReference>
<proteinExistence type="inferred from homology"/>
<evidence type="ECO:0000256" key="8">
    <source>
        <dbReference type="ARBA" id="ARBA00023315"/>
    </source>
</evidence>
<evidence type="ECO:0000256" key="1">
    <source>
        <dbReference type="ARBA" id="ARBA00008642"/>
    </source>
</evidence>
<comment type="similarity">
    <text evidence="1 9">Belongs to the thiolase-like superfamily. FabH family.</text>
</comment>
<name>A0ABY2RLG4_9NOCA</name>
<comment type="catalytic activity">
    <reaction evidence="9">
        <text>malonyl-[ACP] + acetyl-CoA + H(+) = 3-oxobutanoyl-[ACP] + CO2 + CoA</text>
        <dbReference type="Rhea" id="RHEA:12080"/>
        <dbReference type="Rhea" id="RHEA-COMP:9623"/>
        <dbReference type="Rhea" id="RHEA-COMP:9625"/>
        <dbReference type="ChEBI" id="CHEBI:15378"/>
        <dbReference type="ChEBI" id="CHEBI:16526"/>
        <dbReference type="ChEBI" id="CHEBI:57287"/>
        <dbReference type="ChEBI" id="CHEBI:57288"/>
        <dbReference type="ChEBI" id="CHEBI:78449"/>
        <dbReference type="ChEBI" id="CHEBI:78450"/>
        <dbReference type="EC" id="2.3.1.180"/>
    </reaction>
</comment>
<evidence type="ECO:0000313" key="12">
    <source>
        <dbReference type="EMBL" id="TJZ78014.1"/>
    </source>
</evidence>
<gene>
    <name evidence="9" type="primary">fabH</name>
    <name evidence="12" type="ORF">FCG67_13340</name>
</gene>
<dbReference type="EC" id="2.3.1.180" evidence="9"/>
<evidence type="ECO:0000256" key="3">
    <source>
        <dbReference type="ARBA" id="ARBA00022516"/>
    </source>
</evidence>
<feature type="active site" evidence="9">
    <location>
        <position position="122"/>
    </location>
</feature>
<keyword evidence="13" id="KW-1185">Reference proteome</keyword>
<dbReference type="RefSeq" id="WP_136910227.1">
    <property type="nucleotide sequence ID" value="NZ_SUMD01000005.1"/>
</dbReference>
<feature type="region of interest" description="ACP-binding" evidence="9">
    <location>
        <begin position="259"/>
        <end position="263"/>
    </location>
</feature>
<dbReference type="CDD" id="cd00830">
    <property type="entry name" value="KAS_III"/>
    <property type="match status" value="1"/>
</dbReference>
<comment type="pathway">
    <text evidence="9">Lipid metabolism; fatty acid biosynthesis.</text>
</comment>
<reference evidence="12 13" key="1">
    <citation type="submission" date="2019-04" db="EMBL/GenBank/DDBJ databases">
        <title>Rhodococcus oryzae sp. nov., a novel actinomycete isolated from rhizosphere soil of rice (Oryza sativa L.).</title>
        <authorList>
            <person name="Li C."/>
        </authorList>
    </citation>
    <scope>NUCLEOTIDE SEQUENCE [LARGE SCALE GENOMIC DNA]</scope>
    <source>
        <strain evidence="12 13">NEAU-CX67</strain>
    </source>
</reference>